<sequence length="110" mass="12615">MVESNYVHPPFGNDVPDRSKCGNGHKDQNGSRKYYFNSIWKATFQTGPSNVMMIKMFMGKPITDALVDEVHERDDAEIKEAKDQEVRESLTVERNLEDEGKSGKFGFRQK</sequence>
<feature type="region of interest" description="Disordered" evidence="1">
    <location>
        <begin position="1"/>
        <end position="29"/>
    </location>
</feature>
<dbReference type="Proteomes" id="UP001604277">
    <property type="component" value="Unassembled WGS sequence"/>
</dbReference>
<name>A0ABD1RL54_9LAMI</name>
<evidence type="ECO:0000256" key="1">
    <source>
        <dbReference type="SAM" id="MobiDB-lite"/>
    </source>
</evidence>
<feature type="compositionally biased region" description="Basic and acidic residues" evidence="1">
    <location>
        <begin position="15"/>
        <end position="29"/>
    </location>
</feature>
<dbReference type="EMBL" id="JBFOLJ010000012">
    <property type="protein sequence ID" value="KAL2489138.1"/>
    <property type="molecule type" value="Genomic_DNA"/>
</dbReference>
<keyword evidence="3" id="KW-1185">Reference proteome</keyword>
<protein>
    <submittedName>
        <fullName evidence="2">Uncharacterized protein</fullName>
    </submittedName>
</protein>
<proteinExistence type="predicted"/>
<gene>
    <name evidence="2" type="ORF">Fot_42430</name>
</gene>
<feature type="region of interest" description="Disordered" evidence="1">
    <location>
        <begin position="76"/>
        <end position="110"/>
    </location>
</feature>
<dbReference type="AlphaFoldDB" id="A0ABD1RL54"/>
<feature type="compositionally biased region" description="Basic and acidic residues" evidence="1">
    <location>
        <begin position="76"/>
        <end position="102"/>
    </location>
</feature>
<evidence type="ECO:0000313" key="3">
    <source>
        <dbReference type="Proteomes" id="UP001604277"/>
    </source>
</evidence>
<reference evidence="3" key="1">
    <citation type="submission" date="2024-07" db="EMBL/GenBank/DDBJ databases">
        <title>Two chromosome-level genome assemblies of Korean endemic species Abeliophyllum distichum and Forsythia ovata (Oleaceae).</title>
        <authorList>
            <person name="Jang H."/>
        </authorList>
    </citation>
    <scope>NUCLEOTIDE SEQUENCE [LARGE SCALE GENOMIC DNA]</scope>
</reference>
<organism evidence="2 3">
    <name type="scientific">Forsythia ovata</name>
    <dbReference type="NCBI Taxonomy" id="205694"/>
    <lineage>
        <taxon>Eukaryota</taxon>
        <taxon>Viridiplantae</taxon>
        <taxon>Streptophyta</taxon>
        <taxon>Embryophyta</taxon>
        <taxon>Tracheophyta</taxon>
        <taxon>Spermatophyta</taxon>
        <taxon>Magnoliopsida</taxon>
        <taxon>eudicotyledons</taxon>
        <taxon>Gunneridae</taxon>
        <taxon>Pentapetalae</taxon>
        <taxon>asterids</taxon>
        <taxon>lamiids</taxon>
        <taxon>Lamiales</taxon>
        <taxon>Oleaceae</taxon>
        <taxon>Forsythieae</taxon>
        <taxon>Forsythia</taxon>
    </lineage>
</organism>
<evidence type="ECO:0000313" key="2">
    <source>
        <dbReference type="EMBL" id="KAL2489138.1"/>
    </source>
</evidence>
<accession>A0ABD1RL54</accession>
<comment type="caution">
    <text evidence="2">The sequence shown here is derived from an EMBL/GenBank/DDBJ whole genome shotgun (WGS) entry which is preliminary data.</text>
</comment>